<dbReference type="Pfam" id="PF04632">
    <property type="entry name" value="FUSC"/>
    <property type="match status" value="1"/>
</dbReference>
<proteinExistence type="predicted"/>
<evidence type="ECO:0000256" key="2">
    <source>
        <dbReference type="ARBA" id="ARBA00022448"/>
    </source>
</evidence>
<feature type="transmembrane region" description="Helical" evidence="7">
    <location>
        <begin position="61"/>
        <end position="78"/>
    </location>
</feature>
<feature type="transmembrane region" description="Helical" evidence="7">
    <location>
        <begin position="7"/>
        <end position="28"/>
    </location>
</feature>
<dbReference type="OrthoDB" id="9807111at2"/>
<feature type="transmembrane region" description="Helical" evidence="7">
    <location>
        <begin position="445"/>
        <end position="465"/>
    </location>
</feature>
<dbReference type="InterPro" id="IPR006726">
    <property type="entry name" value="PHBA_efflux_AaeB/fusaric-R"/>
</dbReference>
<keyword evidence="6 7" id="KW-0472">Membrane</keyword>
<gene>
    <name evidence="8" type="ORF">AWL63_17165</name>
</gene>
<feature type="transmembrane region" description="Helical" evidence="7">
    <location>
        <begin position="393"/>
        <end position="408"/>
    </location>
</feature>
<sequence>MNDRYGFDIALFSLKSFIAAMLAYYIALKIGLTRPYWAVSTSYIVAQPLAGAVISKAVFRLMGTVLGAAAAVVLVPNLVNAPELLSLALALWLGLCLFISLQDRTPRSYVFLLAGYTASIIGFPSVAAPGQIFQTSVLRVEEISLGILCGSLVHALVFPQSVAGRLLARVDAIVADVERWSRDALTGAPNETVLRERRRLALDVNELHQLSTHLPFDTARFLPRVRTVRALQDQLSLLLPLASAVEDRIVELESHGGVPERLAALIDRACGWLAVPASSFVERATFVEALVAEIRAEEPPMTAPLVWRDALILSLASRLADLVQSHRAVRDLRDQIRSPSRAAITPVVRDALRSASKRTFHRDRLVALRAAFGTITTMVLGCAFWIYSGWPDGAGAVLIAGVCCALFGNSDNPAPAIRTFLWGSIIGVVIAGIYLFAILPGVTDFVTLAAVLAPMFLMLGAFLAIPKYTLISLGVVLGLANLIGLNANYVGDFVSFANGAVAQLVGTAFAVVTVGLFQTVGAERSSARLIRAGWRDLARRSLLPGEPDEIGWVSKMLDRIGLLAPRLVARGQDPGRPLFDVLVDLRVGISVAGLRRVKLAAGDFGRGIVDSVLARVSEHYRARSLDQPAVHDPDLLTAIDAAMTAFAADPQPDERRDALLALTSLRRNLFPAAPGYAEAAA</sequence>
<comment type="subcellular location">
    <subcellularLocation>
        <location evidence="1">Cell membrane</location>
        <topology evidence="1">Multi-pass membrane protein</topology>
    </subcellularLocation>
</comment>
<evidence type="ECO:0000313" key="8">
    <source>
        <dbReference type="EMBL" id="AOH85413.1"/>
    </source>
</evidence>
<evidence type="ECO:0000256" key="6">
    <source>
        <dbReference type="ARBA" id="ARBA00023136"/>
    </source>
</evidence>
<dbReference type="RefSeq" id="WP_069205948.1">
    <property type="nucleotide sequence ID" value="NZ_CP014168.1"/>
</dbReference>
<feature type="transmembrane region" description="Helical" evidence="7">
    <location>
        <begin position="366"/>
        <end position="387"/>
    </location>
</feature>
<dbReference type="PANTHER" id="PTHR30509:SF9">
    <property type="entry name" value="MULTIDRUG RESISTANCE PROTEIN MDTO"/>
    <property type="match status" value="1"/>
</dbReference>
<dbReference type="PANTHER" id="PTHR30509">
    <property type="entry name" value="P-HYDROXYBENZOIC ACID EFFLUX PUMP SUBUNIT-RELATED"/>
    <property type="match status" value="1"/>
</dbReference>
<feature type="transmembrane region" description="Helical" evidence="7">
    <location>
        <begin position="108"/>
        <end position="128"/>
    </location>
</feature>
<protein>
    <submittedName>
        <fullName evidence="8">Fusaric acid resistance protein</fullName>
    </submittedName>
</protein>
<evidence type="ECO:0000256" key="5">
    <source>
        <dbReference type="ARBA" id="ARBA00022989"/>
    </source>
</evidence>
<evidence type="ECO:0000313" key="9">
    <source>
        <dbReference type="Proteomes" id="UP000094256"/>
    </source>
</evidence>
<dbReference type="GO" id="GO:0005886">
    <property type="term" value="C:plasma membrane"/>
    <property type="evidence" value="ECO:0007669"/>
    <property type="project" value="UniProtKB-SubCell"/>
</dbReference>
<keyword evidence="9" id="KW-1185">Reference proteome</keyword>
<dbReference type="KEGG" id="span:AWL63_17165"/>
<feature type="transmembrane region" description="Helical" evidence="7">
    <location>
        <begin position="501"/>
        <end position="521"/>
    </location>
</feature>
<feature type="transmembrane region" description="Helical" evidence="7">
    <location>
        <begin position="84"/>
        <end position="101"/>
    </location>
</feature>
<feature type="transmembrane region" description="Helical" evidence="7">
    <location>
        <begin position="420"/>
        <end position="439"/>
    </location>
</feature>
<feature type="transmembrane region" description="Helical" evidence="7">
    <location>
        <begin position="143"/>
        <end position="159"/>
    </location>
</feature>
<name>A0A1B3ZDB9_9SPHN</name>
<organism evidence="8 9">
    <name type="scientific">Sphingomonas panacis</name>
    <dbReference type="NCBI Taxonomy" id="1560345"/>
    <lineage>
        <taxon>Bacteria</taxon>
        <taxon>Pseudomonadati</taxon>
        <taxon>Pseudomonadota</taxon>
        <taxon>Alphaproteobacteria</taxon>
        <taxon>Sphingomonadales</taxon>
        <taxon>Sphingomonadaceae</taxon>
        <taxon>Sphingomonas</taxon>
    </lineage>
</organism>
<dbReference type="GO" id="GO:0022857">
    <property type="term" value="F:transmembrane transporter activity"/>
    <property type="evidence" value="ECO:0007669"/>
    <property type="project" value="InterPro"/>
</dbReference>
<feature type="transmembrane region" description="Helical" evidence="7">
    <location>
        <begin position="470"/>
        <end position="489"/>
    </location>
</feature>
<evidence type="ECO:0000256" key="4">
    <source>
        <dbReference type="ARBA" id="ARBA00022692"/>
    </source>
</evidence>
<keyword evidence="3" id="KW-1003">Cell membrane</keyword>
<dbReference type="STRING" id="1560345.AWL63_17165"/>
<keyword evidence="2" id="KW-0813">Transport</keyword>
<reference evidence="8 9" key="1">
    <citation type="submission" date="2016-01" db="EMBL/GenBank/DDBJ databases">
        <title>Complete genome and mega plasmid sequence of Sphingomonas panacis DCY99 elicits systemic resistance in rice to Xanthomonas oryzae.</title>
        <authorList>
            <person name="Kim Y.J."/>
            <person name="Yang D.C."/>
            <person name="Sing P."/>
        </authorList>
    </citation>
    <scope>NUCLEOTIDE SEQUENCE [LARGE SCALE GENOMIC DNA]</scope>
    <source>
        <strain evidence="8 9">DCY99</strain>
    </source>
</reference>
<dbReference type="AlphaFoldDB" id="A0A1B3ZDB9"/>
<keyword evidence="5 7" id="KW-1133">Transmembrane helix</keyword>
<keyword evidence="4 7" id="KW-0812">Transmembrane</keyword>
<evidence type="ECO:0000256" key="7">
    <source>
        <dbReference type="SAM" id="Phobius"/>
    </source>
</evidence>
<evidence type="ECO:0000256" key="3">
    <source>
        <dbReference type="ARBA" id="ARBA00022475"/>
    </source>
</evidence>
<evidence type="ECO:0000256" key="1">
    <source>
        <dbReference type="ARBA" id="ARBA00004651"/>
    </source>
</evidence>
<accession>A0A1B3ZDB9</accession>
<dbReference type="EMBL" id="CP014168">
    <property type="protein sequence ID" value="AOH85413.1"/>
    <property type="molecule type" value="Genomic_DNA"/>
</dbReference>
<dbReference type="Proteomes" id="UP000094256">
    <property type="component" value="Chromosome"/>
</dbReference>